<reference evidence="3 4" key="1">
    <citation type="submission" date="2019-02" db="EMBL/GenBank/DDBJ databases">
        <title>Genome sequencing of the rare red list fungi Antrodiella citrinella (Flaviporus citrinellus).</title>
        <authorList>
            <person name="Buettner E."/>
            <person name="Kellner H."/>
        </authorList>
    </citation>
    <scope>NUCLEOTIDE SEQUENCE [LARGE SCALE GENOMIC DNA]</scope>
    <source>
        <strain evidence="3 4">DSM 108506</strain>
    </source>
</reference>
<dbReference type="EMBL" id="SGPM01000016">
    <property type="protein sequence ID" value="THH32764.1"/>
    <property type="molecule type" value="Genomic_DNA"/>
</dbReference>
<feature type="transmembrane region" description="Helical" evidence="2">
    <location>
        <begin position="27"/>
        <end position="52"/>
    </location>
</feature>
<keyword evidence="2" id="KW-0812">Transmembrane</keyword>
<feature type="region of interest" description="Disordered" evidence="1">
    <location>
        <begin position="394"/>
        <end position="457"/>
    </location>
</feature>
<proteinExistence type="predicted"/>
<keyword evidence="2" id="KW-1133">Transmembrane helix</keyword>
<evidence type="ECO:0000313" key="4">
    <source>
        <dbReference type="Proteomes" id="UP000308730"/>
    </source>
</evidence>
<feature type="compositionally biased region" description="Basic and acidic residues" evidence="1">
    <location>
        <begin position="340"/>
        <end position="350"/>
    </location>
</feature>
<evidence type="ECO:0000313" key="3">
    <source>
        <dbReference type="EMBL" id="THH32764.1"/>
    </source>
</evidence>
<sequence length="500" mass="54755">MLLSVAKFPNPAAPGVPGSGRNWSLGAAAYIACWFIQVFVIFVVYELVYSFIRRWRVKRPLMLPLYLSSPAFNFVAMSSYTNFCFMYYIRFSAFTPFTSSSTAHSVTHGKMERTQSHAGSFKSGLAETFHFYSQNLPTVALLVPRAALSLALLLAYSGQGAVPLPAGDSGIVGRRDGTFFRGNGTLTGYAQGILIANAAWSAWRIMVLLISWLGLWIMSGKVFAGLCGPRYRWEEEDNAEAEKSMPPYVFSDNVSDHMDTPLPWTWRENTVYRVYDAWDFCLTSKLQLGRSGEKKSGSEPRAGGGFEGIDKVIAAVGLGGGPTPARRGVLSDDLFATPEPQEKEEPKAKNLGDILPPAPVATGTREKKSTVAGPSTPLAKLPYPFSAYPAQVSSSEEVVPFPPSPRHDVHETETGEGDDEEEDDEEEEEEEEADPEYEGEGGESEEPSSGHPSPPHARWQRIIRLPGAYTAIDTSVSPHALFTAITFVACVSLHAIHWKP</sequence>
<feature type="transmembrane region" description="Helical" evidence="2">
    <location>
        <begin position="64"/>
        <end position="89"/>
    </location>
</feature>
<dbReference type="AlphaFoldDB" id="A0A4S4N1H4"/>
<keyword evidence="4" id="KW-1185">Reference proteome</keyword>
<feature type="compositionally biased region" description="Acidic residues" evidence="1">
    <location>
        <begin position="414"/>
        <end position="446"/>
    </location>
</feature>
<gene>
    <name evidence="3" type="ORF">EUX98_g1460</name>
</gene>
<name>A0A4S4N1H4_9APHY</name>
<evidence type="ECO:0000256" key="1">
    <source>
        <dbReference type="SAM" id="MobiDB-lite"/>
    </source>
</evidence>
<dbReference type="OrthoDB" id="2575061at2759"/>
<keyword evidence="2" id="KW-0472">Membrane</keyword>
<organism evidence="3 4">
    <name type="scientific">Antrodiella citrinella</name>
    <dbReference type="NCBI Taxonomy" id="2447956"/>
    <lineage>
        <taxon>Eukaryota</taxon>
        <taxon>Fungi</taxon>
        <taxon>Dikarya</taxon>
        <taxon>Basidiomycota</taxon>
        <taxon>Agaricomycotina</taxon>
        <taxon>Agaricomycetes</taxon>
        <taxon>Polyporales</taxon>
        <taxon>Steccherinaceae</taxon>
        <taxon>Antrodiella</taxon>
    </lineage>
</organism>
<accession>A0A4S4N1H4</accession>
<comment type="caution">
    <text evidence="3">The sequence shown here is derived from an EMBL/GenBank/DDBJ whole genome shotgun (WGS) entry which is preliminary data.</text>
</comment>
<protein>
    <submittedName>
        <fullName evidence="3">Uncharacterized protein</fullName>
    </submittedName>
</protein>
<dbReference type="Proteomes" id="UP000308730">
    <property type="component" value="Unassembled WGS sequence"/>
</dbReference>
<feature type="region of interest" description="Disordered" evidence="1">
    <location>
        <begin position="339"/>
        <end position="381"/>
    </location>
</feature>
<evidence type="ECO:0000256" key="2">
    <source>
        <dbReference type="SAM" id="Phobius"/>
    </source>
</evidence>